<comment type="cofactor">
    <cofactor evidence="1">
        <name>Mn(2+)</name>
        <dbReference type="ChEBI" id="CHEBI:29035"/>
    </cofactor>
</comment>
<evidence type="ECO:0000256" key="10">
    <source>
        <dbReference type="ARBA" id="ARBA00022960"/>
    </source>
</evidence>
<dbReference type="NCBIfam" id="TIGR01205">
    <property type="entry name" value="D_ala_D_alaTIGR"/>
    <property type="match status" value="1"/>
</dbReference>
<keyword evidence="6 17" id="KW-0479">Metal-binding</keyword>
<evidence type="ECO:0000256" key="12">
    <source>
        <dbReference type="ARBA" id="ARBA00023211"/>
    </source>
</evidence>
<evidence type="ECO:0000256" key="8">
    <source>
        <dbReference type="ARBA" id="ARBA00022840"/>
    </source>
</evidence>
<keyword evidence="13 15" id="KW-0961">Cell wall biogenesis/degradation</keyword>
<dbReference type="InterPro" id="IPR000291">
    <property type="entry name" value="D-Ala_lig_Van_CS"/>
</dbReference>
<comment type="function">
    <text evidence="2 15">Cell wall formation.</text>
</comment>
<dbReference type="EC" id="6.3.2.4" evidence="15"/>
<evidence type="ECO:0000256" key="15">
    <source>
        <dbReference type="HAMAP-Rule" id="MF_00047"/>
    </source>
</evidence>
<evidence type="ECO:0000256" key="17">
    <source>
        <dbReference type="PIRSR" id="PIRSR039102-3"/>
    </source>
</evidence>
<evidence type="ECO:0000313" key="22">
    <source>
        <dbReference type="Proteomes" id="UP000636518"/>
    </source>
</evidence>
<gene>
    <name evidence="15" type="primary">ddl</name>
    <name evidence="21" type="ORF">HU715_017465</name>
    <name evidence="20" type="ORF">HU715_03385</name>
</gene>
<dbReference type="Proteomes" id="UP000636518">
    <property type="component" value="Unassembled WGS sequence"/>
</dbReference>
<dbReference type="GO" id="GO:0046872">
    <property type="term" value="F:metal ion binding"/>
    <property type="evidence" value="ECO:0007669"/>
    <property type="project" value="UniProtKB-KW"/>
</dbReference>
<feature type="domain" description="ATP-grasp" evidence="19">
    <location>
        <begin position="139"/>
        <end position="342"/>
    </location>
</feature>
<keyword evidence="10 15" id="KW-0133">Cell shape</keyword>
<comment type="similarity">
    <text evidence="4 15">Belongs to the D-alanine--D-alanine ligase family.</text>
</comment>
<evidence type="ECO:0000259" key="19">
    <source>
        <dbReference type="PROSITE" id="PS50975"/>
    </source>
</evidence>
<feature type="binding site" evidence="17">
    <location>
        <position position="309"/>
    </location>
    <ligand>
        <name>Mg(2+)</name>
        <dbReference type="ChEBI" id="CHEBI:18420"/>
        <label>2</label>
    </ligand>
</feature>
<feature type="active site" evidence="16">
    <location>
        <position position="16"/>
    </location>
</feature>
<dbReference type="InterPro" id="IPR011127">
    <property type="entry name" value="Dala_Dala_lig_N"/>
</dbReference>
<evidence type="ECO:0000256" key="14">
    <source>
        <dbReference type="ARBA" id="ARBA00047614"/>
    </source>
</evidence>
<keyword evidence="5 15" id="KW-0436">Ligase</keyword>
<dbReference type="PROSITE" id="PS50975">
    <property type="entry name" value="ATP_GRASP"/>
    <property type="match status" value="1"/>
</dbReference>
<reference evidence="20" key="2">
    <citation type="submission" date="2020-07" db="EMBL/GenBank/DDBJ databases">
        <authorList>
            <person name="Lood C."/>
            <person name="Girard L."/>
        </authorList>
    </citation>
    <scope>NUCLEOTIDE SEQUENCE</scope>
    <source>
        <strain evidence="20">SWRI12</strain>
    </source>
</reference>
<evidence type="ECO:0000313" key="21">
    <source>
        <dbReference type="EMBL" id="MBV4497135.1"/>
    </source>
</evidence>
<comment type="catalytic activity">
    <reaction evidence="14 15">
        <text>2 D-alanine + ATP = D-alanyl-D-alanine + ADP + phosphate + H(+)</text>
        <dbReference type="Rhea" id="RHEA:11224"/>
        <dbReference type="ChEBI" id="CHEBI:15378"/>
        <dbReference type="ChEBI" id="CHEBI:30616"/>
        <dbReference type="ChEBI" id="CHEBI:43474"/>
        <dbReference type="ChEBI" id="CHEBI:57416"/>
        <dbReference type="ChEBI" id="CHEBI:57822"/>
        <dbReference type="ChEBI" id="CHEBI:456216"/>
        <dbReference type="EC" id="6.3.2.4"/>
    </reaction>
</comment>
<dbReference type="Gene3D" id="3.30.470.20">
    <property type="entry name" value="ATP-grasp fold, B domain"/>
    <property type="match status" value="1"/>
</dbReference>
<reference evidence="20 22" key="1">
    <citation type="journal article" date="2020" name="Microorganisms">
        <title>Reliable Identification of Environmental Pseudomonas Isolates Using the rpoD Gene.</title>
        <authorList>
            <consortium name="The Broad Institute Genome Sequencing Platform"/>
            <person name="Girard L."/>
            <person name="Lood C."/>
            <person name="Rokni-Zadeh H."/>
            <person name="van Noort V."/>
            <person name="Lavigne R."/>
            <person name="De Mot R."/>
        </authorList>
    </citation>
    <scope>NUCLEOTIDE SEQUENCE</scope>
    <source>
        <strain evidence="20 22">SWRI12</strain>
    </source>
</reference>
<keyword evidence="22" id="KW-1185">Reference proteome</keyword>
<reference evidence="21" key="3">
    <citation type="submission" date="2021-06" db="EMBL/GenBank/DDBJ databases">
        <title>Updating the genus Pseudomonas: Description of 43 new species and partition of the Pseudomonas putida group.</title>
        <authorList>
            <person name="Girard L."/>
            <person name="Lood C."/>
            <person name="Vandamme P."/>
            <person name="Rokni-Zadeh H."/>
            <person name="Van Noort V."/>
            <person name="Hofte M."/>
            <person name="Lavigne R."/>
            <person name="De Mot R."/>
        </authorList>
    </citation>
    <scope>NUCLEOTIDE SEQUENCE</scope>
    <source>
        <strain evidence="21">SWRI12</strain>
    </source>
</reference>
<comment type="subcellular location">
    <subcellularLocation>
        <location evidence="15">Cytoplasm</location>
    </subcellularLocation>
</comment>
<dbReference type="PANTHER" id="PTHR23132:SF25">
    <property type="entry name" value="D-ALANINE--D-ALANINE LIGASE A"/>
    <property type="match status" value="1"/>
</dbReference>
<dbReference type="GO" id="GO:0008716">
    <property type="term" value="F:D-alanine-D-alanine ligase activity"/>
    <property type="evidence" value="ECO:0007669"/>
    <property type="project" value="UniProtKB-UniRule"/>
</dbReference>
<dbReference type="PANTHER" id="PTHR23132">
    <property type="entry name" value="D-ALANINE--D-ALANINE LIGASE"/>
    <property type="match status" value="1"/>
</dbReference>
<keyword evidence="9 17" id="KW-0460">Magnesium</keyword>
<dbReference type="NCBIfam" id="NF002528">
    <property type="entry name" value="PRK01966.1-4"/>
    <property type="match status" value="1"/>
</dbReference>
<dbReference type="GO" id="GO:0005524">
    <property type="term" value="F:ATP binding"/>
    <property type="evidence" value="ECO:0007669"/>
    <property type="project" value="UniProtKB-UniRule"/>
</dbReference>
<dbReference type="InterPro" id="IPR005905">
    <property type="entry name" value="D_ala_D_ala"/>
</dbReference>
<dbReference type="SUPFAM" id="SSF52440">
    <property type="entry name" value="PreATP-grasp domain"/>
    <property type="match status" value="1"/>
</dbReference>
<dbReference type="PROSITE" id="PS00843">
    <property type="entry name" value="DALA_DALA_LIGASE_1"/>
    <property type="match status" value="1"/>
</dbReference>
<feature type="active site" evidence="16">
    <location>
        <position position="182"/>
    </location>
</feature>
<keyword evidence="7 18" id="KW-0547">Nucleotide-binding</keyword>
<evidence type="ECO:0000256" key="18">
    <source>
        <dbReference type="PROSITE-ProRule" id="PRU00409"/>
    </source>
</evidence>
<dbReference type="InterPro" id="IPR011761">
    <property type="entry name" value="ATP-grasp"/>
</dbReference>
<evidence type="ECO:0000256" key="2">
    <source>
        <dbReference type="ARBA" id="ARBA00003921"/>
    </source>
</evidence>
<dbReference type="Pfam" id="PF07478">
    <property type="entry name" value="Dala_Dala_lig_C"/>
    <property type="match status" value="1"/>
</dbReference>
<keyword evidence="12 17" id="KW-0464">Manganese</keyword>
<dbReference type="GO" id="GO:0005829">
    <property type="term" value="C:cytosol"/>
    <property type="evidence" value="ECO:0007669"/>
    <property type="project" value="TreeGrafter"/>
</dbReference>
<comment type="caution">
    <text evidence="20">The sequence shown here is derived from an EMBL/GenBank/DDBJ whole genome shotgun (WGS) entry which is preliminary data.</text>
</comment>
<accession>A0A923F9Y8</accession>
<dbReference type="EMBL" id="JABWRB020000002">
    <property type="protein sequence ID" value="MBV4497135.1"/>
    <property type="molecule type" value="Genomic_DNA"/>
</dbReference>
<proteinExistence type="inferred from homology"/>
<evidence type="ECO:0000256" key="11">
    <source>
        <dbReference type="ARBA" id="ARBA00022984"/>
    </source>
</evidence>
<dbReference type="Gene3D" id="3.30.1490.20">
    <property type="entry name" value="ATP-grasp fold, A domain"/>
    <property type="match status" value="1"/>
</dbReference>
<comment type="pathway">
    <text evidence="3 15">Cell wall biogenesis; peptidoglycan biosynthesis.</text>
</comment>
<keyword evidence="11 15" id="KW-0573">Peptidoglycan synthesis</keyword>
<evidence type="ECO:0000313" key="20">
    <source>
        <dbReference type="EMBL" id="MBC3388688.1"/>
    </source>
</evidence>
<feature type="binding site" evidence="17">
    <location>
        <position position="309"/>
    </location>
    <ligand>
        <name>Mg(2+)</name>
        <dbReference type="ChEBI" id="CHEBI:18420"/>
        <label>1</label>
    </ligand>
</feature>
<dbReference type="PROSITE" id="PS00844">
    <property type="entry name" value="DALA_DALA_LIGASE_2"/>
    <property type="match status" value="1"/>
</dbReference>
<evidence type="ECO:0000256" key="5">
    <source>
        <dbReference type="ARBA" id="ARBA00022598"/>
    </source>
</evidence>
<feature type="binding site" evidence="17">
    <location>
        <position position="296"/>
    </location>
    <ligand>
        <name>Mg(2+)</name>
        <dbReference type="ChEBI" id="CHEBI:18420"/>
        <label>1</label>
    </ligand>
</feature>
<dbReference type="RefSeq" id="WP_186705045.1">
    <property type="nucleotide sequence ID" value="NZ_JABWRB020000002.1"/>
</dbReference>
<dbReference type="InterPro" id="IPR013815">
    <property type="entry name" value="ATP_grasp_subdomain_1"/>
</dbReference>
<dbReference type="GO" id="GO:0071555">
    <property type="term" value="P:cell wall organization"/>
    <property type="evidence" value="ECO:0007669"/>
    <property type="project" value="UniProtKB-KW"/>
</dbReference>
<name>A0A923F9Y8_9PSED</name>
<dbReference type="AlphaFoldDB" id="A0A923F9Y8"/>
<sequence length="358" mass="38802">MAAMALGLVFGGRSPEHDVSLLSAKRIYGALLELGCEVHCIGIDRSGIWRYHNVSDSFPRAVDGSAPVVSIRLGYPIIFYEDTRSGEVCEVKLDLLFPALHGPWGEDGTIQGLAAMSNLRCVGSSTLGSAIAMDKDITKRLLRAEGIAITPYIACVQRMPPWDEVVAKLGGSIYVKPASQGSSIGVQRIINADKYELAFAEAASLDDKVLLETEIRGREIECGILQVDGKLIASEPGEIIPLGPHIYYDYVAKYADKNGARLCIPAVLSEKTKMSIQALSKRAFKCLGLSSFARIDFFLTEDEEIILNEANSLPGFTDVSMYPQMFGHSGYSLTGLIEKILDGAVGPARSVFHYGQGF</sequence>
<dbReference type="EMBL" id="JABWRB010000003">
    <property type="protein sequence ID" value="MBC3388688.1"/>
    <property type="molecule type" value="Genomic_DNA"/>
</dbReference>
<dbReference type="InterPro" id="IPR016185">
    <property type="entry name" value="PreATP-grasp_dom_sf"/>
</dbReference>
<evidence type="ECO:0000256" key="7">
    <source>
        <dbReference type="ARBA" id="ARBA00022741"/>
    </source>
</evidence>
<dbReference type="Gene3D" id="3.40.50.20">
    <property type="match status" value="1"/>
</dbReference>
<evidence type="ECO:0000256" key="9">
    <source>
        <dbReference type="ARBA" id="ARBA00022842"/>
    </source>
</evidence>
<keyword evidence="8 18" id="KW-0067">ATP-binding</keyword>
<feature type="active site" evidence="16">
    <location>
        <position position="320"/>
    </location>
</feature>
<dbReference type="Pfam" id="PF01820">
    <property type="entry name" value="Dala_Dala_lig_N"/>
    <property type="match status" value="1"/>
</dbReference>
<dbReference type="PIRSF" id="PIRSF039102">
    <property type="entry name" value="Ddl/VanB"/>
    <property type="match status" value="1"/>
</dbReference>
<organism evidence="20">
    <name type="scientific">Pseudomonas zanjanensis</name>
    <dbReference type="NCBI Taxonomy" id="2745496"/>
    <lineage>
        <taxon>Bacteria</taxon>
        <taxon>Pseudomonadati</taxon>
        <taxon>Pseudomonadota</taxon>
        <taxon>Gammaproteobacteria</taxon>
        <taxon>Pseudomonadales</taxon>
        <taxon>Pseudomonadaceae</taxon>
        <taxon>Pseudomonas</taxon>
    </lineage>
</organism>
<dbReference type="InterPro" id="IPR011095">
    <property type="entry name" value="Dala_Dala_lig_C"/>
</dbReference>
<evidence type="ECO:0000256" key="3">
    <source>
        <dbReference type="ARBA" id="ARBA00004752"/>
    </source>
</evidence>
<dbReference type="GO" id="GO:0008360">
    <property type="term" value="P:regulation of cell shape"/>
    <property type="evidence" value="ECO:0007669"/>
    <property type="project" value="UniProtKB-KW"/>
</dbReference>
<evidence type="ECO:0000256" key="4">
    <source>
        <dbReference type="ARBA" id="ARBA00010871"/>
    </source>
</evidence>
<dbReference type="HAMAP" id="MF_00047">
    <property type="entry name" value="Dala_Dala_lig"/>
    <property type="match status" value="1"/>
</dbReference>
<dbReference type="SUPFAM" id="SSF56059">
    <property type="entry name" value="Glutathione synthetase ATP-binding domain-like"/>
    <property type="match status" value="1"/>
</dbReference>
<evidence type="ECO:0000256" key="16">
    <source>
        <dbReference type="PIRSR" id="PIRSR039102-1"/>
    </source>
</evidence>
<evidence type="ECO:0000256" key="6">
    <source>
        <dbReference type="ARBA" id="ARBA00022723"/>
    </source>
</evidence>
<comment type="cofactor">
    <cofactor evidence="17">
        <name>Mg(2+)</name>
        <dbReference type="ChEBI" id="CHEBI:18420"/>
    </cofactor>
    <cofactor evidence="17">
        <name>Mn(2+)</name>
        <dbReference type="ChEBI" id="CHEBI:29035"/>
    </cofactor>
    <text evidence="17">Binds 2 magnesium or manganese ions per subunit.</text>
</comment>
<feature type="binding site" evidence="17">
    <location>
        <position position="311"/>
    </location>
    <ligand>
        <name>Mg(2+)</name>
        <dbReference type="ChEBI" id="CHEBI:18420"/>
        <label>2</label>
    </ligand>
</feature>
<evidence type="ECO:0000256" key="1">
    <source>
        <dbReference type="ARBA" id="ARBA00001936"/>
    </source>
</evidence>
<keyword evidence="15" id="KW-0963">Cytoplasm</keyword>
<evidence type="ECO:0000256" key="13">
    <source>
        <dbReference type="ARBA" id="ARBA00023316"/>
    </source>
</evidence>
<dbReference type="GO" id="GO:0009252">
    <property type="term" value="P:peptidoglycan biosynthetic process"/>
    <property type="evidence" value="ECO:0007669"/>
    <property type="project" value="UniProtKB-UniRule"/>
</dbReference>
<protein>
    <recommendedName>
        <fullName evidence="15">D-alanine--D-alanine ligase</fullName>
        <ecNumber evidence="15">6.3.2.4</ecNumber>
    </recommendedName>
    <alternativeName>
        <fullName evidence="15">D-Ala-D-Ala ligase</fullName>
    </alternativeName>
    <alternativeName>
        <fullName evidence="15">D-alanylalanine synthetase</fullName>
    </alternativeName>
</protein>